<dbReference type="PIRSF" id="PIRSF028754">
    <property type="entry name" value="UCP028754"/>
    <property type="match status" value="1"/>
</dbReference>
<dbReference type="GO" id="GO:0000502">
    <property type="term" value="C:proteasome complex"/>
    <property type="evidence" value="ECO:0007669"/>
    <property type="project" value="UniProtKB-KW"/>
</dbReference>
<dbReference type="PANTHER" id="PTHR35610:SF7">
    <property type="entry name" value="3-ISOPROPYLMALATE DEHYDRATASE"/>
    <property type="match status" value="1"/>
</dbReference>
<gene>
    <name evidence="1" type="ORF">SAMN05421879_103146</name>
</gene>
<keyword evidence="1" id="KW-0647">Proteasome</keyword>
<sequence length="285" mass="30974">MLEFADVPELRDPVVIAAFEGWNDAGESASAVVEHLRAVWGAELVASLDPEDYYDLQVNRPTIVTVAGERTLRWPSTRLYVVRDSPLGRDLILVQGIEPSVRWRAFTAEILDFCLDQGATLMVTLGGLLADVPHTRPIPVSMTTEDQALREQGIAERSTYEGPTGIVGVLSELAHRRELPTVSAWAAVPHYAGGPPSPKATLALLSALEELLGCVIDDDEVAEAARAWERGVDELAASDEEVAEYVASLEDAQDTAELPEASGDAIAREFERYLRKRGEDGSPRG</sequence>
<dbReference type="InterPro" id="IPR019151">
    <property type="entry name" value="Proteasome_assmbl_chaperone_2"/>
</dbReference>
<dbReference type="Gene3D" id="3.40.50.10900">
    <property type="entry name" value="PAC-like subunit"/>
    <property type="match status" value="1"/>
</dbReference>
<accession>A0A285VKG3</accession>
<dbReference type="RefSeq" id="WP_097187497.1">
    <property type="nucleotide sequence ID" value="NZ_OBQK01000003.1"/>
</dbReference>
<dbReference type="PANTHER" id="PTHR35610">
    <property type="entry name" value="3-ISOPROPYLMALATE DEHYDRATASE-RELATED"/>
    <property type="match status" value="1"/>
</dbReference>
<protein>
    <submittedName>
        <fullName evidence="1">Proteasome assembly chaperone (PAC2) family protein</fullName>
    </submittedName>
</protein>
<dbReference type="Pfam" id="PF09754">
    <property type="entry name" value="PAC2"/>
    <property type="match status" value="1"/>
</dbReference>
<keyword evidence="2" id="KW-1185">Reference proteome</keyword>
<name>A0A285VKG3_9MICO</name>
<dbReference type="EMBL" id="OBQK01000003">
    <property type="protein sequence ID" value="SOC54463.1"/>
    <property type="molecule type" value="Genomic_DNA"/>
</dbReference>
<proteinExistence type="predicted"/>
<evidence type="ECO:0000313" key="2">
    <source>
        <dbReference type="Proteomes" id="UP000219688"/>
    </source>
</evidence>
<dbReference type="AlphaFoldDB" id="A0A285VKG3"/>
<reference evidence="2" key="1">
    <citation type="submission" date="2017-08" db="EMBL/GenBank/DDBJ databases">
        <authorList>
            <person name="Varghese N."/>
            <person name="Submissions S."/>
        </authorList>
    </citation>
    <scope>NUCLEOTIDE SEQUENCE [LARGE SCALE GENOMIC DNA]</scope>
    <source>
        <strain evidence="2">USBA17B2</strain>
    </source>
</reference>
<organism evidence="1 2">
    <name type="scientific">Ornithinimicrobium cerasi</name>
    <dbReference type="NCBI Taxonomy" id="2248773"/>
    <lineage>
        <taxon>Bacteria</taxon>
        <taxon>Bacillati</taxon>
        <taxon>Actinomycetota</taxon>
        <taxon>Actinomycetes</taxon>
        <taxon>Micrococcales</taxon>
        <taxon>Ornithinimicrobiaceae</taxon>
        <taxon>Ornithinimicrobium</taxon>
    </lineage>
</organism>
<dbReference type="SUPFAM" id="SSF159659">
    <property type="entry name" value="Cgl1923-like"/>
    <property type="match status" value="1"/>
</dbReference>
<dbReference type="InterPro" id="IPR038389">
    <property type="entry name" value="PSMG2_sf"/>
</dbReference>
<dbReference type="Proteomes" id="UP000219688">
    <property type="component" value="Unassembled WGS sequence"/>
</dbReference>
<evidence type="ECO:0000313" key="1">
    <source>
        <dbReference type="EMBL" id="SOC54463.1"/>
    </source>
</evidence>
<dbReference type="InterPro" id="IPR008492">
    <property type="entry name" value="Rv2714-like"/>
</dbReference>